<dbReference type="Proteomes" id="UP000515733">
    <property type="component" value="Chromosome"/>
</dbReference>
<dbReference type="PANTHER" id="PTHR43107:SF15">
    <property type="entry name" value="FATTY ACID TRANSPORT PROTEIN 3, ISOFORM A"/>
    <property type="match status" value="1"/>
</dbReference>
<keyword evidence="3" id="KW-0547">Nucleotide-binding</keyword>
<gene>
    <name evidence="6" type="ORF">DENOEST_2051</name>
</gene>
<evidence type="ECO:0000256" key="1">
    <source>
        <dbReference type="ARBA" id="ARBA00006432"/>
    </source>
</evidence>
<evidence type="ECO:0000256" key="4">
    <source>
        <dbReference type="ARBA" id="ARBA00022840"/>
    </source>
</evidence>
<comment type="similarity">
    <text evidence="1">Belongs to the ATP-dependent AMP-binding enzyme family.</text>
</comment>
<accession>A0A6S6YN85</accession>
<protein>
    <recommendedName>
        <fullName evidence="5">AMP-dependent synthetase/ligase domain-containing protein</fullName>
    </recommendedName>
</protein>
<dbReference type="PANTHER" id="PTHR43107">
    <property type="entry name" value="LONG-CHAIN FATTY ACID TRANSPORT PROTEIN"/>
    <property type="match status" value="1"/>
</dbReference>
<dbReference type="RefSeq" id="WP_145769200.1">
    <property type="nucleotide sequence ID" value="NZ_LR778301.1"/>
</dbReference>
<dbReference type="Pfam" id="PF00501">
    <property type="entry name" value="AMP-binding"/>
    <property type="match status" value="1"/>
</dbReference>
<dbReference type="InterPro" id="IPR042099">
    <property type="entry name" value="ANL_N_sf"/>
</dbReference>
<dbReference type="InterPro" id="IPR045851">
    <property type="entry name" value="AMP-bd_C_sf"/>
</dbReference>
<keyword evidence="4" id="KW-0067">ATP-binding</keyword>
<dbReference type="InterPro" id="IPR000873">
    <property type="entry name" value="AMP-dep_synth/lig_dom"/>
</dbReference>
<reference evidence="6 7" key="1">
    <citation type="submission" date="2020-03" db="EMBL/GenBank/DDBJ databases">
        <authorList>
            <consortium name="Genoscope - CEA"/>
            <person name="William W."/>
        </authorList>
    </citation>
    <scope>NUCLEOTIDE SEQUENCE [LARGE SCALE GENOMIC DNA]</scope>
    <source>
        <strain evidence="7">DSM 16959</strain>
    </source>
</reference>
<keyword evidence="7" id="KW-1185">Reference proteome</keyword>
<evidence type="ECO:0000256" key="3">
    <source>
        <dbReference type="ARBA" id="ARBA00022741"/>
    </source>
</evidence>
<dbReference type="GO" id="GO:0005524">
    <property type="term" value="F:ATP binding"/>
    <property type="evidence" value="ECO:0007669"/>
    <property type="project" value="UniProtKB-KW"/>
</dbReference>
<sequence>MVVSREETQIKLDRRNEIAGRHKPKQTYTMADRIEECAADSPDRIFLYYGDRRYTYAEVNAKANQYARALQKLGLQCGDACAMAVENRPEFFFILWAMAKLGVTASLINTNITGKALAHCLSITSAKAAVVGEECLVHFDCPEVRGSLPLWRLGDAEKPASEALRAMCGADVDALAAGQPADNLDKAVRVGVVGETPFIHIYTSGTTGLPKAVLNSHMRVLTTGDVMQVTTATGKDDVFYCFLPLYHGAALMSLTSTALSARAALVLRRKFSLREFWADVRKYRITFAQYVGEICRYLLNQPETPEDRNHTLRKVMGAGLSAEVWDRFVNRFGIEQVYEGWGATESNGNIQNVDNFKGSIGRIPYWEKTNIRLVRYDVETESHPKDENGHMILCQPGEIGEIVAFIVNHPDIGGGRFEGYTSPEATEKKILRNVFVEGDSYFSSGDLARYDDEGYFYFVDRIGDTFRWKSENVSTSEVADAFANYPGLEILTIYGVTVPDHEGRAGMASVVMAPGRDFDPKVFYDMAAANLPGYAVPYFVRVSPQADMTSTFKLRRVDLQRQGYDPKKFSDPLWVRDDKARNYVPYSESALAALGMKPFVAP</sequence>
<dbReference type="AlphaFoldDB" id="A0A6S6YN85"/>
<dbReference type="Gene3D" id="3.40.50.12780">
    <property type="entry name" value="N-terminal domain of ligase-like"/>
    <property type="match status" value="1"/>
</dbReference>
<dbReference type="GO" id="GO:0004467">
    <property type="term" value="F:long-chain fatty acid-CoA ligase activity"/>
    <property type="evidence" value="ECO:0007669"/>
    <property type="project" value="TreeGrafter"/>
</dbReference>
<dbReference type="NCBIfam" id="NF006134">
    <property type="entry name" value="PRK08279.1"/>
    <property type="match status" value="1"/>
</dbReference>
<keyword evidence="2" id="KW-0436">Ligase</keyword>
<evidence type="ECO:0000256" key="2">
    <source>
        <dbReference type="ARBA" id="ARBA00022598"/>
    </source>
</evidence>
<dbReference type="SUPFAM" id="SSF56801">
    <property type="entry name" value="Acetyl-CoA synthetase-like"/>
    <property type="match status" value="1"/>
</dbReference>
<dbReference type="KEGG" id="doe:DENOEST_2051"/>
<name>A0A6S6YN85_9PROT</name>
<dbReference type="GO" id="GO:0044539">
    <property type="term" value="P:long-chain fatty acid import into cell"/>
    <property type="evidence" value="ECO:0007669"/>
    <property type="project" value="TreeGrafter"/>
</dbReference>
<organism evidence="6 7">
    <name type="scientific">Denitratisoma oestradiolicum</name>
    <dbReference type="NCBI Taxonomy" id="311182"/>
    <lineage>
        <taxon>Bacteria</taxon>
        <taxon>Pseudomonadati</taxon>
        <taxon>Pseudomonadota</taxon>
        <taxon>Betaproteobacteria</taxon>
        <taxon>Nitrosomonadales</taxon>
        <taxon>Sterolibacteriaceae</taxon>
        <taxon>Denitratisoma</taxon>
    </lineage>
</organism>
<proteinExistence type="inferred from homology"/>
<dbReference type="Gene3D" id="3.30.300.30">
    <property type="match status" value="1"/>
</dbReference>
<evidence type="ECO:0000313" key="7">
    <source>
        <dbReference type="Proteomes" id="UP000515733"/>
    </source>
</evidence>
<dbReference type="GO" id="GO:0005324">
    <property type="term" value="F:long-chain fatty acid transmembrane transporter activity"/>
    <property type="evidence" value="ECO:0007669"/>
    <property type="project" value="TreeGrafter"/>
</dbReference>
<dbReference type="FunFam" id="3.30.300.30:FF:000020">
    <property type="entry name" value="Long-chain fatty acid transporter"/>
    <property type="match status" value="1"/>
</dbReference>
<dbReference type="OrthoDB" id="9766486at2"/>
<dbReference type="GO" id="GO:0005886">
    <property type="term" value="C:plasma membrane"/>
    <property type="evidence" value="ECO:0007669"/>
    <property type="project" value="TreeGrafter"/>
</dbReference>
<evidence type="ECO:0000313" key="6">
    <source>
        <dbReference type="EMBL" id="CAB1369216.1"/>
    </source>
</evidence>
<feature type="domain" description="AMP-dependent synthetase/ligase" evidence="5">
    <location>
        <begin position="35"/>
        <end position="393"/>
    </location>
</feature>
<dbReference type="EMBL" id="LR778301">
    <property type="protein sequence ID" value="CAB1369216.1"/>
    <property type="molecule type" value="Genomic_DNA"/>
</dbReference>
<evidence type="ECO:0000259" key="5">
    <source>
        <dbReference type="Pfam" id="PF00501"/>
    </source>
</evidence>